<keyword evidence="14 17" id="KW-0472">Membrane</keyword>
<dbReference type="Proteomes" id="UP000549394">
    <property type="component" value="Unassembled WGS sequence"/>
</dbReference>
<proteinExistence type="inferred from homology"/>
<comment type="similarity">
    <text evidence="3">Belongs to the complex I NDUFB5 subunit family.</text>
</comment>
<keyword evidence="13" id="KW-0496">Mitochondrion</keyword>
<sequence length="130" mass="15453">MPLTEHFYVALGLIPAGLFIFFMNAFVGPAELSEIPEDYTPENYEYFQNPVKRFMCKHFYPDPVHRYEANLHYLKQSDENQKFKLLERKVKELMSERGDYKGWYYVPVDPTAAYLGKEQRETEEAIVLDR</sequence>
<feature type="transmembrane region" description="Helical" evidence="17">
    <location>
        <begin position="6"/>
        <end position="27"/>
    </location>
</feature>
<comment type="function">
    <text evidence="1">Accessory subunit of the mitochondrial membrane respiratory chain NADH dehydrogenase (Complex I), that is believed not to be involved in catalysis. Complex I functions in the transfer of electrons from NADH to the respiratory chain. The immediate electron acceptor for the enzyme is believed to be ubiquinone.</text>
</comment>
<reference evidence="18 19" key="1">
    <citation type="submission" date="2020-08" db="EMBL/GenBank/DDBJ databases">
        <authorList>
            <person name="Hejnol A."/>
        </authorList>
    </citation>
    <scope>NUCLEOTIDE SEQUENCE [LARGE SCALE GENOMIC DNA]</scope>
</reference>
<evidence type="ECO:0000313" key="19">
    <source>
        <dbReference type="Proteomes" id="UP000549394"/>
    </source>
</evidence>
<comment type="caution">
    <text evidence="18">The sequence shown here is derived from an EMBL/GenBank/DDBJ whole genome shotgun (WGS) entry which is preliminary data.</text>
</comment>
<evidence type="ECO:0000256" key="10">
    <source>
        <dbReference type="ARBA" id="ARBA00022946"/>
    </source>
</evidence>
<keyword evidence="6" id="KW-0813">Transport</keyword>
<dbReference type="EMBL" id="CAJFCJ010000006">
    <property type="protein sequence ID" value="CAD5116267.1"/>
    <property type="molecule type" value="Genomic_DNA"/>
</dbReference>
<evidence type="ECO:0000256" key="11">
    <source>
        <dbReference type="ARBA" id="ARBA00022982"/>
    </source>
</evidence>
<organism evidence="18 19">
    <name type="scientific">Dimorphilus gyrociliatus</name>
    <dbReference type="NCBI Taxonomy" id="2664684"/>
    <lineage>
        <taxon>Eukaryota</taxon>
        <taxon>Metazoa</taxon>
        <taxon>Spiralia</taxon>
        <taxon>Lophotrochozoa</taxon>
        <taxon>Annelida</taxon>
        <taxon>Polychaeta</taxon>
        <taxon>Polychaeta incertae sedis</taxon>
        <taxon>Dinophilidae</taxon>
        <taxon>Dimorphilus</taxon>
    </lineage>
</organism>
<keyword evidence="9" id="KW-0999">Mitochondrion inner membrane</keyword>
<evidence type="ECO:0000313" key="18">
    <source>
        <dbReference type="EMBL" id="CAD5116267.1"/>
    </source>
</evidence>
<evidence type="ECO:0000256" key="2">
    <source>
        <dbReference type="ARBA" id="ARBA00004434"/>
    </source>
</evidence>
<protein>
    <recommendedName>
        <fullName evidence="5">NADH dehydrogenase [ubiquinone] 1 beta subcomplex subunit 5, mitochondrial</fullName>
    </recommendedName>
    <alternativeName>
        <fullName evidence="16">Complex I-SGDH</fullName>
    </alternativeName>
    <alternativeName>
        <fullName evidence="15">NADH-ubiquinone oxidoreductase SGDH subunit</fullName>
    </alternativeName>
</protein>
<keyword evidence="11" id="KW-0249">Electron transport</keyword>
<dbReference type="OrthoDB" id="9995605at2759"/>
<evidence type="ECO:0000256" key="9">
    <source>
        <dbReference type="ARBA" id="ARBA00022792"/>
    </source>
</evidence>
<dbReference type="Pfam" id="PF09781">
    <property type="entry name" value="NDUF_B5"/>
    <property type="match status" value="1"/>
</dbReference>
<evidence type="ECO:0000256" key="6">
    <source>
        <dbReference type="ARBA" id="ARBA00022448"/>
    </source>
</evidence>
<dbReference type="InterPro" id="IPR019173">
    <property type="entry name" value="NADH_UbQ_OxRdtase_B5_su"/>
</dbReference>
<dbReference type="PANTHER" id="PTHR13178:SF0">
    <property type="entry name" value="NADH DEHYDROGENASE [UBIQUINONE] 1 BETA SUBCOMPLEX SUBUNIT 5, MITOCHONDRIAL"/>
    <property type="match status" value="1"/>
</dbReference>
<keyword evidence="10" id="KW-0809">Transit peptide</keyword>
<evidence type="ECO:0000256" key="14">
    <source>
        <dbReference type="ARBA" id="ARBA00023136"/>
    </source>
</evidence>
<dbReference type="GO" id="GO:0005743">
    <property type="term" value="C:mitochondrial inner membrane"/>
    <property type="evidence" value="ECO:0007669"/>
    <property type="project" value="UniProtKB-SubCell"/>
</dbReference>
<evidence type="ECO:0000256" key="1">
    <source>
        <dbReference type="ARBA" id="ARBA00003195"/>
    </source>
</evidence>
<evidence type="ECO:0000256" key="16">
    <source>
        <dbReference type="ARBA" id="ARBA00032550"/>
    </source>
</evidence>
<comment type="subcellular location">
    <subcellularLocation>
        <location evidence="2">Mitochondrion inner membrane</location>
        <topology evidence="2">Single-pass membrane protein</topology>
    </subcellularLocation>
</comment>
<dbReference type="AlphaFoldDB" id="A0A7I8VNV3"/>
<comment type="subunit">
    <text evidence="4">Complex I is composed of 45 different subunits.</text>
</comment>
<evidence type="ECO:0000256" key="17">
    <source>
        <dbReference type="SAM" id="Phobius"/>
    </source>
</evidence>
<accession>A0A7I8VNV3</accession>
<evidence type="ECO:0000256" key="13">
    <source>
        <dbReference type="ARBA" id="ARBA00023128"/>
    </source>
</evidence>
<keyword evidence="7" id="KW-0679">Respiratory chain</keyword>
<name>A0A7I8VNV3_9ANNE</name>
<evidence type="ECO:0000256" key="8">
    <source>
        <dbReference type="ARBA" id="ARBA00022692"/>
    </source>
</evidence>
<gene>
    <name evidence="18" type="ORF">DGYR_LOCUS4905</name>
</gene>
<evidence type="ECO:0000256" key="12">
    <source>
        <dbReference type="ARBA" id="ARBA00022989"/>
    </source>
</evidence>
<evidence type="ECO:0000256" key="4">
    <source>
        <dbReference type="ARBA" id="ARBA00011533"/>
    </source>
</evidence>
<keyword evidence="8 17" id="KW-0812">Transmembrane</keyword>
<evidence type="ECO:0000256" key="7">
    <source>
        <dbReference type="ARBA" id="ARBA00022660"/>
    </source>
</evidence>
<keyword evidence="19" id="KW-1185">Reference proteome</keyword>
<keyword evidence="12 17" id="KW-1133">Transmembrane helix</keyword>
<dbReference type="PANTHER" id="PTHR13178">
    <property type="entry name" value="NADH-UBIQUINONE OXIDOREDUCTASE SGDH SUBUNIT"/>
    <property type="match status" value="1"/>
</dbReference>
<evidence type="ECO:0000256" key="3">
    <source>
        <dbReference type="ARBA" id="ARBA00007152"/>
    </source>
</evidence>
<evidence type="ECO:0000256" key="5">
    <source>
        <dbReference type="ARBA" id="ARBA00015175"/>
    </source>
</evidence>
<evidence type="ECO:0000256" key="15">
    <source>
        <dbReference type="ARBA" id="ARBA00032395"/>
    </source>
</evidence>